<feature type="transmembrane region" description="Helical" evidence="1">
    <location>
        <begin position="90"/>
        <end position="111"/>
    </location>
</feature>
<evidence type="ECO:0000313" key="2">
    <source>
        <dbReference type="EMBL" id="PIT90586.1"/>
    </source>
</evidence>
<comment type="caution">
    <text evidence="2">The sequence shown here is derived from an EMBL/GenBank/DDBJ whole genome shotgun (WGS) entry which is preliminary data.</text>
</comment>
<keyword evidence="1" id="KW-0812">Transmembrane</keyword>
<name>A0A2M6WCS7_9BACT</name>
<keyword evidence="1" id="KW-0472">Membrane</keyword>
<keyword evidence="1" id="KW-1133">Transmembrane helix</keyword>
<organism evidence="2 3">
    <name type="scientific">Candidatus Komeilibacteria bacterium CG10_big_fil_rev_8_21_14_0_10_41_13</name>
    <dbReference type="NCBI Taxonomy" id="1974476"/>
    <lineage>
        <taxon>Bacteria</taxon>
        <taxon>Candidatus Komeiliibacteriota</taxon>
    </lineage>
</organism>
<evidence type="ECO:0000256" key="1">
    <source>
        <dbReference type="SAM" id="Phobius"/>
    </source>
</evidence>
<protein>
    <submittedName>
        <fullName evidence="2">Uncharacterized protein</fullName>
    </submittedName>
</protein>
<dbReference type="AlphaFoldDB" id="A0A2M6WCS7"/>
<evidence type="ECO:0000313" key="3">
    <source>
        <dbReference type="Proteomes" id="UP000230543"/>
    </source>
</evidence>
<feature type="transmembrane region" description="Helical" evidence="1">
    <location>
        <begin position="61"/>
        <end position="78"/>
    </location>
</feature>
<gene>
    <name evidence="2" type="ORF">COU22_01340</name>
</gene>
<dbReference type="EMBL" id="PFBO01000039">
    <property type="protein sequence ID" value="PIT90586.1"/>
    <property type="molecule type" value="Genomic_DNA"/>
</dbReference>
<accession>A0A2M6WCS7</accession>
<dbReference type="Proteomes" id="UP000230543">
    <property type="component" value="Unassembled WGS sequence"/>
</dbReference>
<sequence length="132" mass="15898">MNKFFDLNFWFDIRPSIFTGYSIWLFLGLALVGIIVGFIALYLQKKYRQTDKISMKIWKKLSNLGFSFGIVELILMFFKQQRAPYLGMRIWLFLWIIISLVWLVFILKYIFKTVPQLRAEKQRQADLKKYLP</sequence>
<feature type="transmembrane region" description="Helical" evidence="1">
    <location>
        <begin position="20"/>
        <end position="41"/>
    </location>
</feature>
<reference evidence="3" key="1">
    <citation type="submission" date="2017-09" db="EMBL/GenBank/DDBJ databases">
        <title>Depth-based differentiation of microbial function through sediment-hosted aquifers and enrichment of novel symbionts in the deep terrestrial subsurface.</title>
        <authorList>
            <person name="Probst A.J."/>
            <person name="Ladd B."/>
            <person name="Jarett J.K."/>
            <person name="Geller-Mcgrath D.E."/>
            <person name="Sieber C.M.K."/>
            <person name="Emerson J.B."/>
            <person name="Anantharaman K."/>
            <person name="Thomas B.C."/>
            <person name="Malmstrom R."/>
            <person name="Stieglmeier M."/>
            <person name="Klingl A."/>
            <person name="Woyke T."/>
            <person name="Ryan C.M."/>
            <person name="Banfield J.F."/>
        </authorList>
    </citation>
    <scope>NUCLEOTIDE SEQUENCE [LARGE SCALE GENOMIC DNA]</scope>
</reference>
<proteinExistence type="predicted"/>